<evidence type="ECO:0000256" key="4">
    <source>
        <dbReference type="ARBA" id="ARBA00022475"/>
    </source>
</evidence>
<dbReference type="GO" id="GO:0005886">
    <property type="term" value="C:plasma membrane"/>
    <property type="evidence" value="ECO:0007669"/>
    <property type="project" value="UniProtKB-SubCell"/>
</dbReference>
<feature type="transmembrane region" description="Helical" evidence="19">
    <location>
        <begin position="12"/>
        <end position="31"/>
    </location>
</feature>
<feature type="domain" description="Response regulatory" evidence="21">
    <location>
        <begin position="731"/>
        <end position="852"/>
    </location>
</feature>
<dbReference type="InterPro" id="IPR001610">
    <property type="entry name" value="PAC"/>
</dbReference>
<dbReference type="InterPro" id="IPR004358">
    <property type="entry name" value="Sig_transdc_His_kin-like_C"/>
</dbReference>
<dbReference type="SMART" id="SM00091">
    <property type="entry name" value="PAS"/>
    <property type="match status" value="3"/>
</dbReference>
<dbReference type="InterPro" id="IPR013656">
    <property type="entry name" value="PAS_4"/>
</dbReference>
<dbReference type="HOGENOM" id="CLU_000445_114_15_0"/>
<keyword evidence="10" id="KW-0547">Nucleotide-binding</keyword>
<dbReference type="InterPro" id="IPR011006">
    <property type="entry name" value="CheY-like_superfamily"/>
</dbReference>
<feature type="transmembrane region" description="Helical" evidence="19">
    <location>
        <begin position="43"/>
        <end position="62"/>
    </location>
</feature>
<dbReference type="CDD" id="cd00082">
    <property type="entry name" value="HisKA"/>
    <property type="match status" value="1"/>
</dbReference>
<dbReference type="Pfam" id="PF02518">
    <property type="entry name" value="HATPase_c"/>
    <property type="match status" value="1"/>
</dbReference>
<evidence type="ECO:0000313" key="24">
    <source>
        <dbReference type="EMBL" id="CBK41634.1"/>
    </source>
</evidence>
<evidence type="ECO:0000256" key="15">
    <source>
        <dbReference type="ARBA" id="ARBA00023136"/>
    </source>
</evidence>
<dbReference type="InterPro" id="IPR013655">
    <property type="entry name" value="PAS_fold_3"/>
</dbReference>
<dbReference type="InterPro" id="IPR000700">
    <property type="entry name" value="PAS-assoc_C"/>
</dbReference>
<dbReference type="FunFam" id="2.10.70.100:FF:000001">
    <property type="entry name" value="Sensory transduction histidine kinase"/>
    <property type="match status" value="1"/>
</dbReference>
<dbReference type="Gene3D" id="3.30.450.20">
    <property type="entry name" value="PAS domain"/>
    <property type="match status" value="3"/>
</dbReference>
<proteinExistence type="predicted"/>
<evidence type="ECO:0000256" key="19">
    <source>
        <dbReference type="SAM" id="Phobius"/>
    </source>
</evidence>
<dbReference type="EC" id="2.7.13.3" evidence="3"/>
<keyword evidence="11 24" id="KW-0418">Kinase</keyword>
<dbReference type="STRING" id="330214.NIDE1908"/>
<dbReference type="CDD" id="cd16922">
    <property type="entry name" value="HATPase_EvgS-ArcB-TorS-like"/>
    <property type="match status" value="1"/>
</dbReference>
<dbReference type="PRINTS" id="PR00344">
    <property type="entry name" value="BCTRLSENSOR"/>
</dbReference>
<evidence type="ECO:0000256" key="8">
    <source>
        <dbReference type="ARBA" id="ARBA00022692"/>
    </source>
</evidence>
<dbReference type="Proteomes" id="UP000001660">
    <property type="component" value="Chromosome"/>
</dbReference>
<dbReference type="PANTHER" id="PTHR45339:SF1">
    <property type="entry name" value="HYBRID SIGNAL TRANSDUCTION HISTIDINE KINASE J"/>
    <property type="match status" value="1"/>
</dbReference>
<dbReference type="PROSITE" id="PS50110">
    <property type="entry name" value="RESPONSE_REGULATORY"/>
    <property type="match status" value="2"/>
</dbReference>
<comment type="subunit">
    <text evidence="16">At low DSF concentrations, interacts with RpfF.</text>
</comment>
<keyword evidence="5" id="KW-0997">Cell inner membrane</keyword>
<name>D8PEH5_9BACT</name>
<dbReference type="CDD" id="cd17546">
    <property type="entry name" value="REC_hyHK_CKI1_RcsC-like"/>
    <property type="match status" value="1"/>
</dbReference>
<keyword evidence="15 19" id="KW-0472">Membrane</keyword>
<keyword evidence="12" id="KW-0067">ATP-binding</keyword>
<dbReference type="Gene3D" id="1.10.287.130">
    <property type="match status" value="1"/>
</dbReference>
<evidence type="ECO:0000313" key="25">
    <source>
        <dbReference type="Proteomes" id="UP000001660"/>
    </source>
</evidence>
<feature type="domain" description="PAC" evidence="23">
    <location>
        <begin position="418"/>
        <end position="473"/>
    </location>
</feature>
<dbReference type="eggNOG" id="COG0784">
    <property type="taxonomic scope" value="Bacteria"/>
</dbReference>
<feature type="modified residue" description="4-aspartylphosphate" evidence="18">
    <location>
        <position position="937"/>
    </location>
</feature>
<dbReference type="Gene3D" id="2.10.70.100">
    <property type="match status" value="1"/>
</dbReference>
<comment type="catalytic activity">
    <reaction evidence="1">
        <text>ATP + protein L-histidine = ADP + protein N-phospho-L-histidine.</text>
        <dbReference type="EC" id="2.7.13.3"/>
    </reaction>
</comment>
<dbReference type="InterPro" id="IPR003661">
    <property type="entry name" value="HisK_dim/P_dom"/>
</dbReference>
<evidence type="ECO:0000259" key="20">
    <source>
        <dbReference type="PROSITE" id="PS50109"/>
    </source>
</evidence>
<dbReference type="eggNOG" id="COG5002">
    <property type="taxonomic scope" value="Bacteria"/>
</dbReference>
<dbReference type="InterPro" id="IPR001789">
    <property type="entry name" value="Sig_transdc_resp-reg_receiver"/>
</dbReference>
<dbReference type="OrthoDB" id="9810730at2"/>
<evidence type="ECO:0000256" key="10">
    <source>
        <dbReference type="ARBA" id="ARBA00022741"/>
    </source>
</evidence>
<evidence type="ECO:0000256" key="16">
    <source>
        <dbReference type="ARBA" id="ARBA00064003"/>
    </source>
</evidence>
<dbReference type="Gene3D" id="3.40.50.2300">
    <property type="match status" value="2"/>
</dbReference>
<dbReference type="Pfam" id="PF08447">
    <property type="entry name" value="PAS_3"/>
    <property type="match status" value="1"/>
</dbReference>
<feature type="domain" description="Histidine kinase" evidence="20">
    <location>
        <begin position="491"/>
        <end position="712"/>
    </location>
</feature>
<feature type="domain" description="PAC" evidence="23">
    <location>
        <begin position="296"/>
        <end position="348"/>
    </location>
</feature>
<keyword evidence="4" id="KW-1003">Cell membrane</keyword>
<dbReference type="InterPro" id="IPR036097">
    <property type="entry name" value="HisK_dim/P_sf"/>
</dbReference>
<gene>
    <name evidence="24" type="ORF">NIDE1908</name>
</gene>
<dbReference type="SUPFAM" id="SSF55874">
    <property type="entry name" value="ATPase domain of HSP90 chaperone/DNA topoisomerase II/histidine kinase"/>
    <property type="match status" value="1"/>
</dbReference>
<dbReference type="Pfam" id="PF00072">
    <property type="entry name" value="Response_reg"/>
    <property type="match status" value="2"/>
</dbReference>
<dbReference type="NCBIfam" id="TIGR00229">
    <property type="entry name" value="sensory_box"/>
    <property type="match status" value="3"/>
</dbReference>
<dbReference type="InterPro" id="IPR000014">
    <property type="entry name" value="PAS"/>
</dbReference>
<keyword evidence="25" id="KW-1185">Reference proteome</keyword>
<evidence type="ECO:0000256" key="14">
    <source>
        <dbReference type="ARBA" id="ARBA00023012"/>
    </source>
</evidence>
<keyword evidence="9" id="KW-0677">Repeat</keyword>
<evidence type="ECO:0000256" key="13">
    <source>
        <dbReference type="ARBA" id="ARBA00022989"/>
    </source>
</evidence>
<dbReference type="EMBL" id="FP929003">
    <property type="protein sequence ID" value="CBK41634.1"/>
    <property type="molecule type" value="Genomic_DNA"/>
</dbReference>
<evidence type="ECO:0000256" key="1">
    <source>
        <dbReference type="ARBA" id="ARBA00000085"/>
    </source>
</evidence>
<dbReference type="InterPro" id="IPR005467">
    <property type="entry name" value="His_kinase_dom"/>
</dbReference>
<dbReference type="eggNOG" id="COG2202">
    <property type="taxonomic scope" value="Bacteria"/>
</dbReference>
<dbReference type="SUPFAM" id="SSF47384">
    <property type="entry name" value="Homodimeric domain of signal transducing histidine kinase"/>
    <property type="match status" value="1"/>
</dbReference>
<dbReference type="Pfam" id="PF00512">
    <property type="entry name" value="HisKA"/>
    <property type="match status" value="1"/>
</dbReference>
<dbReference type="CDD" id="cd00130">
    <property type="entry name" value="PAS"/>
    <property type="match status" value="2"/>
</dbReference>
<dbReference type="SUPFAM" id="SSF52172">
    <property type="entry name" value="CheY-like"/>
    <property type="match status" value="2"/>
</dbReference>
<comment type="subcellular location">
    <subcellularLocation>
        <location evidence="2">Cell inner membrane</location>
        <topology evidence="2">Multi-pass membrane protein</topology>
    </subcellularLocation>
</comment>
<sequence>MASLLAWFAHGRLWHFVWGSVVLSCLLSLLFSRIIHGHIAWDYPFTAGLISLLVSSVVVLLISRMRALEQTLADTRRDRALDLAARTQAEESLRESEERFRSFMDHSPAIAWMKDDQGRHVYVNRVFEHRFQMVSGQWLGRTNFELFPEEVARRFQTHDQMILADGLPKEFVEVAPDPDGTQRDWWTFKFPFRGPAGRRYVGGVAIDITDRKRMEAALLVSEERLRLALGAAQAGIWDWDIRTNAVQWSDNVSTIFGLSRETFVGTYEAYLALVDPQDLDRLLQAIRQSIQANVEYQIEHRILWPDGTVHWLACRGDVLRDADGTPVRMVGTVLDVTARKEMDLKLANSEAQLRAILDHSPALIFLKDREGRYLDVNRQFERAFNLSREAILGKTDTELFSPKQAAVFQTNDRLVLEAKRPLRFEETADYHDGPRTSIVFKFPLLDRDRMLYAVGGVATDITDRKRAEEALALARDQAMEAARLKSEFLATMSHEIRTPMNGVIGMTNLLLESALTPEQRECAEVVRNSGDHLLMIINDILDFSKIEAGRLTLETIDFDFRGMIDDTLDLIAEQARQKGLDLVGLIDASVPSAVRGDPGRLRQVLINLLGNAIKFTDRGEVVLRMTVAQDAQSHVVLRGDVTDTGIGISPEGRNKLFQTFSQVDASTTRRYGGTGLGLAICKRLTELMQGEIGMESAPGKGSRFWFTVRLEKGAAARATEPESLPTLDGQRVCLAGKPGSSHTFLEQAVASRGMQGVAANDGTEAAILMRKAAADGHPFDLVIFEEQLSGGEGAAFAQTMKADPALRMIPVIVVTSFGQRGDAGAARDAGVAAYLTRPIHQAALWRCLATVLAPVSDPSGQTAAEEGPMRPLITRHSMQEQTDRGRPHVLVVDDQKLNQVVAVSLLERLGCLVDVAESGQAAAEAVAATSYDLLFMDCQMFGMDGYQAAALIRKREGGGPRVPIIALTGHMQQSDRAQCLAAGMDDCLTKPLQFTLLEAMLRRWLKKDVDPGR</sequence>
<evidence type="ECO:0000259" key="21">
    <source>
        <dbReference type="PROSITE" id="PS50110"/>
    </source>
</evidence>
<evidence type="ECO:0000256" key="2">
    <source>
        <dbReference type="ARBA" id="ARBA00004429"/>
    </source>
</evidence>
<dbReference type="InterPro" id="IPR035965">
    <property type="entry name" value="PAS-like_dom_sf"/>
</dbReference>
<evidence type="ECO:0000256" key="18">
    <source>
        <dbReference type="PROSITE-ProRule" id="PRU00169"/>
    </source>
</evidence>
<dbReference type="PROSITE" id="PS50113">
    <property type="entry name" value="PAC"/>
    <property type="match status" value="2"/>
</dbReference>
<evidence type="ECO:0000259" key="23">
    <source>
        <dbReference type="PROSITE" id="PS50113"/>
    </source>
</evidence>
<dbReference type="SMART" id="SM00388">
    <property type="entry name" value="HisKA"/>
    <property type="match status" value="1"/>
</dbReference>
<accession>D8PEH5</accession>
<feature type="domain" description="Response regulatory" evidence="21">
    <location>
        <begin position="888"/>
        <end position="1005"/>
    </location>
</feature>
<dbReference type="PROSITE" id="PS50109">
    <property type="entry name" value="HIS_KIN"/>
    <property type="match status" value="1"/>
</dbReference>
<dbReference type="SUPFAM" id="SSF55785">
    <property type="entry name" value="PYP-like sensor domain (PAS domain)"/>
    <property type="match status" value="3"/>
</dbReference>
<evidence type="ECO:0000256" key="17">
    <source>
        <dbReference type="ARBA" id="ARBA00068150"/>
    </source>
</evidence>
<dbReference type="SMART" id="SM00448">
    <property type="entry name" value="REC"/>
    <property type="match status" value="2"/>
</dbReference>
<dbReference type="FunFam" id="1.10.287.130:FF:000002">
    <property type="entry name" value="Two-component osmosensing histidine kinase"/>
    <property type="match status" value="1"/>
</dbReference>
<dbReference type="SMART" id="SM00387">
    <property type="entry name" value="HATPase_c"/>
    <property type="match status" value="1"/>
</dbReference>
<evidence type="ECO:0000256" key="6">
    <source>
        <dbReference type="ARBA" id="ARBA00022553"/>
    </source>
</evidence>
<dbReference type="AlphaFoldDB" id="D8PEH5"/>
<reference evidence="24 25" key="1">
    <citation type="journal article" date="2010" name="Proc. Natl. Acad. Sci. U.S.A.">
        <title>A Nitrospira metagenome illuminates the physiology and evolution of globally important nitrite-oxidizing bacteria.</title>
        <authorList>
            <person name="Lucker S."/>
            <person name="Wagner M."/>
            <person name="Maixner F."/>
            <person name="Pelletier E."/>
            <person name="Koch H."/>
            <person name="Vacherie B."/>
            <person name="Rattei T."/>
            <person name="Sinninghe Damste J."/>
            <person name="Spieck E."/>
            <person name="Le Paslier D."/>
            <person name="Daims H."/>
        </authorList>
    </citation>
    <scope>NUCLEOTIDE SEQUENCE [LARGE SCALE GENOMIC DNA]</scope>
</reference>
<keyword evidence="14" id="KW-0902">Two-component regulatory system</keyword>
<dbReference type="FunFam" id="3.30.565.10:FF:000010">
    <property type="entry name" value="Sensor histidine kinase RcsC"/>
    <property type="match status" value="1"/>
</dbReference>
<dbReference type="KEGG" id="nde:NIDE1908"/>
<dbReference type="GO" id="GO:0000155">
    <property type="term" value="F:phosphorelay sensor kinase activity"/>
    <property type="evidence" value="ECO:0007669"/>
    <property type="project" value="InterPro"/>
</dbReference>
<dbReference type="InterPro" id="IPR003594">
    <property type="entry name" value="HATPase_dom"/>
</dbReference>
<dbReference type="PROSITE" id="PS50112">
    <property type="entry name" value="PAS"/>
    <property type="match status" value="2"/>
</dbReference>
<evidence type="ECO:0000256" key="3">
    <source>
        <dbReference type="ARBA" id="ARBA00012438"/>
    </source>
</evidence>
<dbReference type="Gene3D" id="3.30.565.10">
    <property type="entry name" value="Histidine kinase-like ATPase, C-terminal domain"/>
    <property type="match status" value="1"/>
</dbReference>
<evidence type="ECO:0000256" key="7">
    <source>
        <dbReference type="ARBA" id="ARBA00022679"/>
    </source>
</evidence>
<evidence type="ECO:0000256" key="5">
    <source>
        <dbReference type="ARBA" id="ARBA00022519"/>
    </source>
</evidence>
<organism evidence="24 25">
    <name type="scientific">Nitrospira defluvii</name>
    <dbReference type="NCBI Taxonomy" id="330214"/>
    <lineage>
        <taxon>Bacteria</taxon>
        <taxon>Pseudomonadati</taxon>
        <taxon>Nitrospirota</taxon>
        <taxon>Nitrospiria</taxon>
        <taxon>Nitrospirales</taxon>
        <taxon>Nitrospiraceae</taxon>
        <taxon>Nitrospira</taxon>
    </lineage>
</organism>
<protein>
    <recommendedName>
        <fullName evidence="17">Sensory/regulatory protein RpfC</fullName>
        <ecNumber evidence="3">2.7.13.3</ecNumber>
    </recommendedName>
</protein>
<dbReference type="GO" id="GO:0005524">
    <property type="term" value="F:ATP binding"/>
    <property type="evidence" value="ECO:0007669"/>
    <property type="project" value="UniProtKB-KW"/>
</dbReference>
<keyword evidence="13 19" id="KW-1133">Transmembrane helix</keyword>
<keyword evidence="6 18" id="KW-0597">Phosphoprotein</keyword>
<feature type="domain" description="PAS" evidence="22">
    <location>
        <begin position="349"/>
        <end position="419"/>
    </location>
</feature>
<keyword evidence="7 24" id="KW-0808">Transferase</keyword>
<dbReference type="Pfam" id="PF08448">
    <property type="entry name" value="PAS_4"/>
    <property type="match status" value="2"/>
</dbReference>
<evidence type="ECO:0000256" key="9">
    <source>
        <dbReference type="ARBA" id="ARBA00022737"/>
    </source>
</evidence>
<evidence type="ECO:0000256" key="11">
    <source>
        <dbReference type="ARBA" id="ARBA00022777"/>
    </source>
</evidence>
<evidence type="ECO:0000256" key="12">
    <source>
        <dbReference type="ARBA" id="ARBA00022840"/>
    </source>
</evidence>
<dbReference type="InterPro" id="IPR036890">
    <property type="entry name" value="HATPase_C_sf"/>
</dbReference>
<dbReference type="SMART" id="SM00086">
    <property type="entry name" value="PAC"/>
    <property type="match status" value="1"/>
</dbReference>
<keyword evidence="8 19" id="KW-0812">Transmembrane</keyword>
<evidence type="ECO:0000259" key="22">
    <source>
        <dbReference type="PROSITE" id="PS50112"/>
    </source>
</evidence>
<dbReference type="PANTHER" id="PTHR45339">
    <property type="entry name" value="HYBRID SIGNAL TRANSDUCTION HISTIDINE KINASE J"/>
    <property type="match status" value="1"/>
</dbReference>
<comment type="caution">
    <text evidence="18">Lacks conserved residue(s) required for the propagation of feature annotation.</text>
</comment>
<feature type="domain" description="PAS" evidence="22">
    <location>
        <begin position="221"/>
        <end position="293"/>
    </location>
</feature>